<sequence length="126" mass="14184">MSVSILVNDVLNKHYGLIPATSLSNSELRKVIFEEVSEFVKAQHNGREEFDLNKASRTYRDIDMVYSGKPSAIKAQIGKEFNNNYVGRVKPFVNVKQVRLPNGKPKKTIKNRAAIYAIDESAIADE</sequence>
<dbReference type="Proteomes" id="UP000276443">
    <property type="component" value="Unassembled WGS sequence"/>
</dbReference>
<evidence type="ECO:0000313" key="1">
    <source>
        <dbReference type="EMBL" id="RPF57038.1"/>
    </source>
</evidence>
<comment type="caution">
    <text evidence="1">The sequence shown here is derived from an EMBL/GenBank/DDBJ whole genome shotgun (WGS) entry which is preliminary data.</text>
</comment>
<name>A0A3N5C475_9BACI</name>
<reference evidence="1 2" key="1">
    <citation type="submission" date="2018-11" db="EMBL/GenBank/DDBJ databases">
        <title>Genomic Encyclopedia of Type Strains, Phase IV (KMG-IV): sequencing the most valuable type-strain genomes for metagenomic binning, comparative biology and taxonomic classification.</title>
        <authorList>
            <person name="Goeker M."/>
        </authorList>
    </citation>
    <scope>NUCLEOTIDE SEQUENCE [LARGE SCALE GENOMIC DNA]</scope>
    <source>
        <strain evidence="1 2">DSM 18090</strain>
    </source>
</reference>
<accession>A0A3N5C475</accession>
<organism evidence="1 2">
    <name type="scientific">Aquisalibacillus elongatus</name>
    <dbReference type="NCBI Taxonomy" id="485577"/>
    <lineage>
        <taxon>Bacteria</taxon>
        <taxon>Bacillati</taxon>
        <taxon>Bacillota</taxon>
        <taxon>Bacilli</taxon>
        <taxon>Bacillales</taxon>
        <taxon>Bacillaceae</taxon>
        <taxon>Aquisalibacillus</taxon>
    </lineage>
</organism>
<proteinExistence type="predicted"/>
<dbReference type="OrthoDB" id="2062647at2"/>
<dbReference type="EMBL" id="RKRF01000002">
    <property type="protein sequence ID" value="RPF57038.1"/>
    <property type="molecule type" value="Genomic_DNA"/>
</dbReference>
<evidence type="ECO:0000313" key="2">
    <source>
        <dbReference type="Proteomes" id="UP000276443"/>
    </source>
</evidence>
<protein>
    <submittedName>
        <fullName evidence="1">Uncharacterized protein</fullName>
    </submittedName>
</protein>
<gene>
    <name evidence="1" type="ORF">EDC24_0086</name>
</gene>
<keyword evidence="2" id="KW-1185">Reference proteome</keyword>
<dbReference type="AlphaFoldDB" id="A0A3N5C475"/>